<dbReference type="AlphaFoldDB" id="A0A1G2PD88"/>
<sequence>MKKIVKKKLDGKKMTVDELAGIVKNSFTNLEESFETKLEEKLEEKLETKLDEKIGSFRTEMNSKFFEVKDQLGLLQNQMGRVEKLFDKNDAEHKVFRTKIEHLEKTKQ</sequence>
<comment type="caution">
    <text evidence="1">The sequence shown here is derived from an EMBL/GenBank/DDBJ whole genome shotgun (WGS) entry which is preliminary data.</text>
</comment>
<name>A0A1G2PD88_9BACT</name>
<evidence type="ECO:0000313" key="1">
    <source>
        <dbReference type="EMBL" id="OHA46267.1"/>
    </source>
</evidence>
<dbReference type="STRING" id="1802338.A2541_02480"/>
<dbReference type="EMBL" id="MHSQ01000032">
    <property type="protein sequence ID" value="OHA46267.1"/>
    <property type="molecule type" value="Genomic_DNA"/>
</dbReference>
<dbReference type="Proteomes" id="UP000176965">
    <property type="component" value="Unassembled WGS sequence"/>
</dbReference>
<gene>
    <name evidence="1" type="ORF">A2541_02480</name>
</gene>
<protein>
    <submittedName>
        <fullName evidence="1">Uncharacterized protein</fullName>
    </submittedName>
</protein>
<reference evidence="1 2" key="1">
    <citation type="journal article" date="2016" name="Nat. Commun.">
        <title>Thousands of microbial genomes shed light on interconnected biogeochemical processes in an aquifer system.</title>
        <authorList>
            <person name="Anantharaman K."/>
            <person name="Brown C.T."/>
            <person name="Hug L.A."/>
            <person name="Sharon I."/>
            <person name="Castelle C.J."/>
            <person name="Probst A.J."/>
            <person name="Thomas B.C."/>
            <person name="Singh A."/>
            <person name="Wilkins M.J."/>
            <person name="Karaoz U."/>
            <person name="Brodie E.L."/>
            <person name="Williams K.H."/>
            <person name="Hubbard S.S."/>
            <person name="Banfield J.F."/>
        </authorList>
    </citation>
    <scope>NUCLEOTIDE SEQUENCE [LARGE SCALE GENOMIC DNA]</scope>
</reference>
<organism evidence="1 2">
    <name type="scientific">Candidatus Taylorbacteria bacterium RIFOXYD2_FULL_36_9</name>
    <dbReference type="NCBI Taxonomy" id="1802338"/>
    <lineage>
        <taxon>Bacteria</taxon>
        <taxon>Candidatus Tayloriibacteriota</taxon>
    </lineage>
</organism>
<accession>A0A1G2PD88</accession>
<evidence type="ECO:0000313" key="2">
    <source>
        <dbReference type="Proteomes" id="UP000176965"/>
    </source>
</evidence>
<proteinExistence type="predicted"/>